<sequence length="307" mass="33262">MPKITHCLLQAPIGKWTCRWFIQEELRMLQQTLVNKKTRSWLFTPATRPDRFSKATDSGADVLIVDLEDAVPSGEKVTARGVVSRLIEDTSRRDALPKLAVRINSPQTVVGQDDLGTILALAGAPDFILIPKVESADLIKRVSKQIEDAGKSIQIVGLIESVKGLREVDSIAQSSKRLLGMMFGAADFASDSRSQPDSLTLQLARCSIAMACAEARICAIDAPCFALNDAVTLQSDLVFAQKNGFRAKAAIHPLQIVAINVAYTPSAKRIEWARRVIAASDNGAGVVDGRMVDEAIAREARDVIASI</sequence>
<dbReference type="EC" id="4.1.3.25" evidence="5"/>
<accession>A0ABR6FXI9</accession>
<comment type="cofactor">
    <cofactor evidence="1">
        <name>Mg(2+)</name>
        <dbReference type="ChEBI" id="CHEBI:18420"/>
    </cofactor>
</comment>
<feature type="domain" description="HpcH/HpaI aldolase/citrate lyase" evidence="4">
    <location>
        <begin position="39"/>
        <end position="253"/>
    </location>
</feature>
<gene>
    <name evidence="5" type="ORF">FHX59_005729</name>
</gene>
<evidence type="ECO:0000313" key="6">
    <source>
        <dbReference type="Proteomes" id="UP000533533"/>
    </source>
</evidence>
<dbReference type="GO" id="GO:0047777">
    <property type="term" value="F:(S)-citramalyl-CoA lyase activity"/>
    <property type="evidence" value="ECO:0007669"/>
    <property type="project" value="UniProtKB-EC"/>
</dbReference>
<proteinExistence type="predicted"/>
<dbReference type="SUPFAM" id="SSF51621">
    <property type="entry name" value="Phosphoenolpyruvate/pyruvate domain"/>
    <property type="match status" value="1"/>
</dbReference>
<dbReference type="Proteomes" id="UP000533533">
    <property type="component" value="Unassembled WGS sequence"/>
</dbReference>
<dbReference type="InterPro" id="IPR040442">
    <property type="entry name" value="Pyrv_kinase-like_dom_sf"/>
</dbReference>
<evidence type="ECO:0000256" key="2">
    <source>
        <dbReference type="ARBA" id="ARBA00022723"/>
    </source>
</evidence>
<dbReference type="InterPro" id="IPR011206">
    <property type="entry name" value="Citrate_lyase_beta/mcl1/mcl2"/>
</dbReference>
<keyword evidence="5" id="KW-0456">Lyase</keyword>
<comment type="caution">
    <text evidence="5">The sequence shown here is derived from an EMBL/GenBank/DDBJ whole genome shotgun (WGS) entry which is preliminary data.</text>
</comment>
<evidence type="ECO:0000259" key="4">
    <source>
        <dbReference type="Pfam" id="PF03328"/>
    </source>
</evidence>
<keyword evidence="3" id="KW-0460">Magnesium</keyword>
<evidence type="ECO:0000256" key="3">
    <source>
        <dbReference type="ARBA" id="ARBA00022842"/>
    </source>
</evidence>
<dbReference type="PANTHER" id="PTHR32308:SF0">
    <property type="entry name" value="HPCH_HPAI ALDOLASE_CITRATE LYASE DOMAIN-CONTAINING PROTEIN"/>
    <property type="match status" value="1"/>
</dbReference>
<reference evidence="5 6" key="1">
    <citation type="submission" date="2020-08" db="EMBL/GenBank/DDBJ databases">
        <title>Genomic Encyclopedia of Type Strains, Phase IV (KMG-V): Genome sequencing to study the core and pangenomes of soil and plant-associated prokaryotes.</title>
        <authorList>
            <person name="Whitman W."/>
        </authorList>
    </citation>
    <scope>NUCLEOTIDE SEQUENCE [LARGE SCALE GENOMIC DNA]</scope>
    <source>
        <strain evidence="5 6">SRMrh-85</strain>
    </source>
</reference>
<evidence type="ECO:0000313" key="5">
    <source>
        <dbReference type="EMBL" id="MBB2931259.1"/>
    </source>
</evidence>
<dbReference type="Pfam" id="PF03328">
    <property type="entry name" value="HpcH_HpaI"/>
    <property type="match status" value="1"/>
</dbReference>
<dbReference type="RefSeq" id="WP_243413286.1">
    <property type="nucleotide sequence ID" value="NZ_JACHVZ010000018.1"/>
</dbReference>
<protein>
    <submittedName>
        <fullName evidence="5">(S)-citramalyl-CoA lyase</fullName>
        <ecNumber evidence="5">4.1.3.25</ecNumber>
    </submittedName>
</protein>
<dbReference type="InterPro" id="IPR005000">
    <property type="entry name" value="Aldolase/citrate-lyase_domain"/>
</dbReference>
<name>A0ABR6FXI9_9BURK</name>
<dbReference type="PIRSF" id="PIRSF015582">
    <property type="entry name" value="Cit_lyase_B"/>
    <property type="match status" value="1"/>
</dbReference>
<evidence type="ECO:0000256" key="1">
    <source>
        <dbReference type="ARBA" id="ARBA00001946"/>
    </source>
</evidence>
<dbReference type="Gene3D" id="3.20.20.60">
    <property type="entry name" value="Phosphoenolpyruvate-binding domains"/>
    <property type="match status" value="1"/>
</dbReference>
<dbReference type="EMBL" id="JACHVZ010000018">
    <property type="protein sequence ID" value="MBB2931259.1"/>
    <property type="molecule type" value="Genomic_DNA"/>
</dbReference>
<dbReference type="PANTHER" id="PTHR32308">
    <property type="entry name" value="LYASE BETA SUBUNIT, PUTATIVE (AFU_ORTHOLOGUE AFUA_4G13030)-RELATED"/>
    <property type="match status" value="1"/>
</dbReference>
<organism evidence="5 6">
    <name type="scientific">Paraburkholderia silvatlantica</name>
    <dbReference type="NCBI Taxonomy" id="321895"/>
    <lineage>
        <taxon>Bacteria</taxon>
        <taxon>Pseudomonadati</taxon>
        <taxon>Pseudomonadota</taxon>
        <taxon>Betaproteobacteria</taxon>
        <taxon>Burkholderiales</taxon>
        <taxon>Burkholderiaceae</taxon>
        <taxon>Paraburkholderia</taxon>
    </lineage>
</organism>
<dbReference type="InterPro" id="IPR015813">
    <property type="entry name" value="Pyrv/PenolPyrv_kinase-like_dom"/>
</dbReference>
<keyword evidence="2" id="KW-0479">Metal-binding</keyword>
<keyword evidence="6" id="KW-1185">Reference proteome</keyword>